<keyword evidence="2" id="KW-1185">Reference proteome</keyword>
<dbReference type="AlphaFoldDB" id="A0A540M9G8"/>
<reference evidence="1 2" key="1">
    <citation type="journal article" date="2019" name="G3 (Bethesda)">
        <title>Sequencing of a Wild Apple (Malus baccata) Genome Unravels the Differences Between Cultivated and Wild Apple Species Regarding Disease Resistance and Cold Tolerance.</title>
        <authorList>
            <person name="Chen X."/>
        </authorList>
    </citation>
    <scope>NUCLEOTIDE SEQUENCE [LARGE SCALE GENOMIC DNA]</scope>
    <source>
        <strain evidence="2">cv. Shandingzi</strain>
        <tissue evidence="1">Leaves</tissue>
    </source>
</reference>
<evidence type="ECO:0000313" key="1">
    <source>
        <dbReference type="EMBL" id="TQD95371.1"/>
    </source>
</evidence>
<proteinExistence type="predicted"/>
<dbReference type="Proteomes" id="UP000315295">
    <property type="component" value="Unassembled WGS sequence"/>
</dbReference>
<organism evidence="1 2">
    <name type="scientific">Malus baccata</name>
    <name type="common">Siberian crab apple</name>
    <name type="synonym">Pyrus baccata</name>
    <dbReference type="NCBI Taxonomy" id="106549"/>
    <lineage>
        <taxon>Eukaryota</taxon>
        <taxon>Viridiplantae</taxon>
        <taxon>Streptophyta</taxon>
        <taxon>Embryophyta</taxon>
        <taxon>Tracheophyta</taxon>
        <taxon>Spermatophyta</taxon>
        <taxon>Magnoliopsida</taxon>
        <taxon>eudicotyledons</taxon>
        <taxon>Gunneridae</taxon>
        <taxon>Pentapetalae</taxon>
        <taxon>rosids</taxon>
        <taxon>fabids</taxon>
        <taxon>Rosales</taxon>
        <taxon>Rosaceae</taxon>
        <taxon>Amygdaloideae</taxon>
        <taxon>Maleae</taxon>
        <taxon>Malus</taxon>
    </lineage>
</organism>
<evidence type="ECO:0000313" key="2">
    <source>
        <dbReference type="Proteomes" id="UP000315295"/>
    </source>
</evidence>
<protein>
    <submittedName>
        <fullName evidence="1">Uncharacterized protein</fullName>
    </submittedName>
</protein>
<dbReference type="EMBL" id="VIEB01000317">
    <property type="protein sequence ID" value="TQD95371.1"/>
    <property type="molecule type" value="Genomic_DNA"/>
</dbReference>
<comment type="caution">
    <text evidence="1">The sequence shown here is derived from an EMBL/GenBank/DDBJ whole genome shotgun (WGS) entry which is preliminary data.</text>
</comment>
<gene>
    <name evidence="1" type="ORF">C1H46_019009</name>
</gene>
<accession>A0A540M9G8</accession>
<name>A0A540M9G8_MALBA</name>
<sequence>MVKEAHLTDWTNGKVEDAHLTDWANGKGEDRIDVVRVGRARRSKIPTHFISQIICYLLPSRSGSGVPCRMDNEYNGTLQYGLILTALAYMTGLHKFKIQPDQMARMPLLLASGCRASNEIASKKVMHHSSNLKPKPTRNKVLADYFFLHYLSHFSKSTPYASYGIEILKAEYVQIRFQALVQEASLL</sequence>